<dbReference type="OrthoDB" id="9806285at2"/>
<evidence type="ECO:0000313" key="6">
    <source>
        <dbReference type="Proteomes" id="UP000189810"/>
    </source>
</evidence>
<dbReference type="EMBL" id="LT670846">
    <property type="protein sequence ID" value="SHK42237.1"/>
    <property type="molecule type" value="Genomic_DNA"/>
</dbReference>
<evidence type="ECO:0000259" key="4">
    <source>
        <dbReference type="PROSITE" id="PS50893"/>
    </source>
</evidence>
<dbReference type="InterPro" id="IPR027417">
    <property type="entry name" value="P-loop_NTPase"/>
</dbReference>
<sequence>MLNIQDVHKTFWVKSSLFKKKPVHALKGVSLKVERGEIFAIVGESGSGKSTLGKIVLRLERPDKGKVLLEDRDVFSMGKEYTKLVSAVFQDPTTSLNPRYTVYQIVEEPLLVHGQKDIPNRVKRSLELSQVPLEYLERRPTQLSGGQRQRVAISRAIVLEPRLIVADEPTASLDASIRREILNLFLKLKERNISTLLITHDVRAVEYTADRVGVLYRGVLVEVGSKSQVLKNPLHPYTQYLLENVPVKHPRERRPRSFLEPMLDETSSCPFYSLCPKRLEECRYTLREVSIDGRLVKCNLY</sequence>
<dbReference type="Gene3D" id="3.40.50.300">
    <property type="entry name" value="P-loop containing nucleotide triphosphate hydrolases"/>
    <property type="match status" value="1"/>
</dbReference>
<dbReference type="PANTHER" id="PTHR43776:SF8">
    <property type="entry name" value="ABC TRANSPORTER, ATP-BINDING PROTEIN"/>
    <property type="match status" value="1"/>
</dbReference>
<dbReference type="InterPro" id="IPR003593">
    <property type="entry name" value="AAA+_ATPase"/>
</dbReference>
<dbReference type="PROSITE" id="PS00211">
    <property type="entry name" value="ABC_TRANSPORTER_1"/>
    <property type="match status" value="1"/>
</dbReference>
<dbReference type="AlphaFoldDB" id="A0A1M6SCH0"/>
<dbReference type="NCBIfam" id="TIGR01727">
    <property type="entry name" value="oligo_HPY"/>
    <property type="match status" value="1"/>
</dbReference>
<dbReference type="PROSITE" id="PS50893">
    <property type="entry name" value="ABC_TRANSPORTER_2"/>
    <property type="match status" value="1"/>
</dbReference>
<dbReference type="SUPFAM" id="SSF52540">
    <property type="entry name" value="P-loop containing nucleoside triphosphate hydrolases"/>
    <property type="match status" value="1"/>
</dbReference>
<gene>
    <name evidence="5" type="ORF">SAMN05444391_0968</name>
</gene>
<name>A0A1M6SCH0_9AQUI</name>
<dbReference type="Proteomes" id="UP000189810">
    <property type="component" value="Chromosome I"/>
</dbReference>
<feature type="domain" description="ABC transporter" evidence="4">
    <location>
        <begin position="2"/>
        <end position="242"/>
    </location>
</feature>
<evidence type="ECO:0000256" key="2">
    <source>
        <dbReference type="ARBA" id="ARBA00022741"/>
    </source>
</evidence>
<dbReference type="InterPro" id="IPR050319">
    <property type="entry name" value="ABC_transp_ATP-bind"/>
</dbReference>
<organism evidence="5 6">
    <name type="scientific">Thermocrinis minervae</name>
    <dbReference type="NCBI Taxonomy" id="381751"/>
    <lineage>
        <taxon>Bacteria</taxon>
        <taxon>Pseudomonadati</taxon>
        <taxon>Aquificota</taxon>
        <taxon>Aquificia</taxon>
        <taxon>Aquificales</taxon>
        <taxon>Aquificaceae</taxon>
        <taxon>Thermocrinis</taxon>
    </lineage>
</organism>
<keyword evidence="6" id="KW-1185">Reference proteome</keyword>
<keyword evidence="3 5" id="KW-0067">ATP-binding</keyword>
<dbReference type="GO" id="GO:0016887">
    <property type="term" value="F:ATP hydrolysis activity"/>
    <property type="evidence" value="ECO:0007669"/>
    <property type="project" value="InterPro"/>
</dbReference>
<reference evidence="5 6" key="1">
    <citation type="submission" date="2016-11" db="EMBL/GenBank/DDBJ databases">
        <authorList>
            <person name="Jaros S."/>
            <person name="Januszkiewicz K."/>
            <person name="Wedrychowicz H."/>
        </authorList>
    </citation>
    <scope>NUCLEOTIDE SEQUENCE [LARGE SCALE GENOMIC DNA]</scope>
    <source>
        <strain evidence="5 6">DSM 19557</strain>
    </source>
</reference>
<dbReference type="GO" id="GO:0055085">
    <property type="term" value="P:transmembrane transport"/>
    <property type="evidence" value="ECO:0007669"/>
    <property type="project" value="UniProtKB-ARBA"/>
</dbReference>
<proteinExistence type="predicted"/>
<dbReference type="InterPro" id="IPR017871">
    <property type="entry name" value="ABC_transporter-like_CS"/>
</dbReference>
<evidence type="ECO:0000313" key="5">
    <source>
        <dbReference type="EMBL" id="SHK42237.1"/>
    </source>
</evidence>
<dbReference type="Pfam" id="PF08352">
    <property type="entry name" value="oligo_HPY"/>
    <property type="match status" value="1"/>
</dbReference>
<protein>
    <submittedName>
        <fullName evidence="5">Peptide/nickel transport system ATP-binding protein</fullName>
    </submittedName>
</protein>
<keyword evidence="2" id="KW-0547">Nucleotide-binding</keyword>
<evidence type="ECO:0000256" key="1">
    <source>
        <dbReference type="ARBA" id="ARBA00022448"/>
    </source>
</evidence>
<dbReference type="InterPro" id="IPR003439">
    <property type="entry name" value="ABC_transporter-like_ATP-bd"/>
</dbReference>
<dbReference type="RefSeq" id="WP_079654094.1">
    <property type="nucleotide sequence ID" value="NZ_LT670846.1"/>
</dbReference>
<dbReference type="CDD" id="cd03257">
    <property type="entry name" value="ABC_NikE_OppD_transporters"/>
    <property type="match status" value="1"/>
</dbReference>
<dbReference type="GO" id="GO:0015833">
    <property type="term" value="P:peptide transport"/>
    <property type="evidence" value="ECO:0007669"/>
    <property type="project" value="InterPro"/>
</dbReference>
<accession>A0A1M6SCH0</accession>
<dbReference type="SMART" id="SM00382">
    <property type="entry name" value="AAA"/>
    <property type="match status" value="1"/>
</dbReference>
<evidence type="ECO:0000256" key="3">
    <source>
        <dbReference type="ARBA" id="ARBA00022840"/>
    </source>
</evidence>
<dbReference type="PANTHER" id="PTHR43776">
    <property type="entry name" value="TRANSPORT ATP-BINDING PROTEIN"/>
    <property type="match status" value="1"/>
</dbReference>
<dbReference type="STRING" id="381751.SAMN05444391_0968"/>
<dbReference type="InterPro" id="IPR013563">
    <property type="entry name" value="Oligopep_ABC_C"/>
</dbReference>
<keyword evidence="1" id="KW-0813">Transport</keyword>
<dbReference type="Pfam" id="PF00005">
    <property type="entry name" value="ABC_tran"/>
    <property type="match status" value="1"/>
</dbReference>
<dbReference type="GO" id="GO:0005524">
    <property type="term" value="F:ATP binding"/>
    <property type="evidence" value="ECO:0007669"/>
    <property type="project" value="UniProtKB-KW"/>
</dbReference>